<proteinExistence type="predicted"/>
<keyword evidence="2 5" id="KW-0808">Transferase</keyword>
<dbReference type="GO" id="GO:0008168">
    <property type="term" value="F:methyltransferase activity"/>
    <property type="evidence" value="ECO:0007669"/>
    <property type="project" value="UniProtKB-KW"/>
</dbReference>
<organism evidence="5 6">
    <name type="scientific">Kutzneria buriramensis</name>
    <dbReference type="NCBI Taxonomy" id="1045776"/>
    <lineage>
        <taxon>Bacteria</taxon>
        <taxon>Bacillati</taxon>
        <taxon>Actinomycetota</taxon>
        <taxon>Actinomycetes</taxon>
        <taxon>Pseudonocardiales</taxon>
        <taxon>Pseudonocardiaceae</taxon>
        <taxon>Kutzneria</taxon>
    </lineage>
</organism>
<dbReference type="SUPFAM" id="SSF53335">
    <property type="entry name" value="S-adenosyl-L-methionine-dependent methyltransferases"/>
    <property type="match status" value="1"/>
</dbReference>
<dbReference type="AlphaFoldDB" id="A0A3E0H740"/>
<dbReference type="GO" id="GO:0032259">
    <property type="term" value="P:methylation"/>
    <property type="evidence" value="ECO:0007669"/>
    <property type="project" value="UniProtKB-KW"/>
</dbReference>
<dbReference type="RefSeq" id="WP_116178610.1">
    <property type="nucleotide sequence ID" value="NZ_CP144375.1"/>
</dbReference>
<dbReference type="PANTHER" id="PTHR43464">
    <property type="entry name" value="METHYLTRANSFERASE"/>
    <property type="match status" value="1"/>
</dbReference>
<accession>A0A3E0H740</accession>
<evidence type="ECO:0000256" key="1">
    <source>
        <dbReference type="ARBA" id="ARBA00022603"/>
    </source>
</evidence>
<evidence type="ECO:0000259" key="4">
    <source>
        <dbReference type="Pfam" id="PF13649"/>
    </source>
</evidence>
<reference evidence="5 6" key="1">
    <citation type="submission" date="2018-08" db="EMBL/GenBank/DDBJ databases">
        <title>Genomic Encyclopedia of Archaeal and Bacterial Type Strains, Phase II (KMG-II): from individual species to whole genera.</title>
        <authorList>
            <person name="Goeker M."/>
        </authorList>
    </citation>
    <scope>NUCLEOTIDE SEQUENCE [LARGE SCALE GENOMIC DNA]</scope>
    <source>
        <strain evidence="5 6">DSM 45791</strain>
    </source>
</reference>
<comment type="caution">
    <text evidence="5">The sequence shown here is derived from an EMBL/GenBank/DDBJ whole genome shotgun (WGS) entry which is preliminary data.</text>
</comment>
<dbReference type="PANTHER" id="PTHR43464:SF19">
    <property type="entry name" value="UBIQUINONE BIOSYNTHESIS O-METHYLTRANSFERASE, MITOCHONDRIAL"/>
    <property type="match status" value="1"/>
</dbReference>
<gene>
    <name evidence="5" type="ORF">BCF44_113118</name>
</gene>
<dbReference type="CDD" id="cd02440">
    <property type="entry name" value="AdoMet_MTases"/>
    <property type="match status" value="1"/>
</dbReference>
<dbReference type="InterPro" id="IPR029063">
    <property type="entry name" value="SAM-dependent_MTases_sf"/>
</dbReference>
<keyword evidence="6" id="KW-1185">Reference proteome</keyword>
<dbReference type="Proteomes" id="UP000256269">
    <property type="component" value="Unassembled WGS sequence"/>
</dbReference>
<evidence type="ECO:0000256" key="3">
    <source>
        <dbReference type="ARBA" id="ARBA00022691"/>
    </source>
</evidence>
<dbReference type="EMBL" id="QUNO01000013">
    <property type="protein sequence ID" value="REH39263.1"/>
    <property type="molecule type" value="Genomic_DNA"/>
</dbReference>
<evidence type="ECO:0000313" key="5">
    <source>
        <dbReference type="EMBL" id="REH39263.1"/>
    </source>
</evidence>
<keyword evidence="1 5" id="KW-0489">Methyltransferase</keyword>
<dbReference type="OrthoDB" id="3825914at2"/>
<keyword evidence="3" id="KW-0949">S-adenosyl-L-methionine</keyword>
<evidence type="ECO:0000256" key="2">
    <source>
        <dbReference type="ARBA" id="ARBA00022679"/>
    </source>
</evidence>
<evidence type="ECO:0000313" key="6">
    <source>
        <dbReference type="Proteomes" id="UP000256269"/>
    </source>
</evidence>
<dbReference type="Pfam" id="PF13649">
    <property type="entry name" value="Methyltransf_25"/>
    <property type="match status" value="1"/>
</dbReference>
<sequence>MTEHGLMDFDALHGGGGANLGEDGPRLEAAPWQLGEPQPIIVELAEQGAFQGSVLDCGCWVGDNAVYLASRGVRVTAVDISGSAIEQGRAKAAEQGVEVDFHVGDATVLDDIGDGFDTVLDSAMMHCLSDEDRQKWMAAAHRVASPGARLHVLCFPDFVAGAFPMPGNIDEASLRRDIGQWWHIDQMEVRRYTTNLPPKVLQDLVPDASMELAVDDGRGRSLLPIWHIVATRIDR</sequence>
<dbReference type="Gene3D" id="3.40.50.150">
    <property type="entry name" value="Vaccinia Virus protein VP39"/>
    <property type="match status" value="1"/>
</dbReference>
<protein>
    <submittedName>
        <fullName evidence="5">Methyltransferase family protein</fullName>
    </submittedName>
</protein>
<dbReference type="InterPro" id="IPR041698">
    <property type="entry name" value="Methyltransf_25"/>
</dbReference>
<name>A0A3E0H740_9PSEU</name>
<feature type="domain" description="Methyltransferase" evidence="4">
    <location>
        <begin position="54"/>
        <end position="147"/>
    </location>
</feature>